<dbReference type="Proteomes" id="UP000095143">
    <property type="component" value="Unassembled WGS sequence"/>
</dbReference>
<reference evidence="1 2" key="1">
    <citation type="submission" date="2016-08" db="EMBL/GenBank/DDBJ databases">
        <title>Whole genome sequence of Pseudomonas graminis strain UASWS1507, a potential biological control agent for agriculture.</title>
        <authorList>
            <person name="Crovadore J."/>
            <person name="Calmin G."/>
            <person name="Chablais R."/>
            <person name="Cochard B."/>
            <person name="Lefort F."/>
        </authorList>
    </citation>
    <scope>NUCLEOTIDE SEQUENCE [LARGE SCALE GENOMIC DNA]</scope>
    <source>
        <strain evidence="1 2">UASWS1507</strain>
    </source>
</reference>
<dbReference type="OrthoDB" id="5731249at2"/>
<dbReference type="AlphaFoldDB" id="A0A1C2E6A3"/>
<evidence type="ECO:0000313" key="1">
    <source>
        <dbReference type="EMBL" id="OCX22529.1"/>
    </source>
</evidence>
<gene>
    <name evidence="1" type="ORF">BBI10_08460</name>
</gene>
<evidence type="ECO:0000313" key="2">
    <source>
        <dbReference type="Proteomes" id="UP000095143"/>
    </source>
</evidence>
<comment type="caution">
    <text evidence="1">The sequence shown here is derived from an EMBL/GenBank/DDBJ whole genome shotgun (WGS) entry which is preliminary data.</text>
</comment>
<name>A0A1C2E6A3_9PSED</name>
<dbReference type="EMBL" id="MDEN01000059">
    <property type="protein sequence ID" value="OCX22529.1"/>
    <property type="molecule type" value="Genomic_DNA"/>
</dbReference>
<dbReference type="STRING" id="158627.BW687_22280"/>
<accession>A0A1C2E6A3</accession>
<proteinExistence type="predicted"/>
<dbReference type="RefSeq" id="WP_065987966.1">
    <property type="nucleotide sequence ID" value="NZ_MDEN01000059.1"/>
</dbReference>
<sequence>MNTAALREQITRAQEHEAQSGQLSRQLESQLPHLHPSIHLPDVDARGVLTRFVIAYIGQVPDLLDAAHDVALQAGIESQIRPVLKIAEQFFTAPPAIMAGHEGLDGLLDEAYLAHRLVEEVNDLYIKHFGQPLIPMNTTVASVIAHQLIGEAFANQLDEVVHHAIDEMLDDDSFSLESVEAYRERLASPDTEAAWKRWPSLSRQLGVGLEMECGKD</sequence>
<organism evidence="1 2">
    <name type="scientific">Pseudomonas graminis</name>
    <dbReference type="NCBI Taxonomy" id="158627"/>
    <lineage>
        <taxon>Bacteria</taxon>
        <taxon>Pseudomonadati</taxon>
        <taxon>Pseudomonadota</taxon>
        <taxon>Gammaproteobacteria</taxon>
        <taxon>Pseudomonadales</taxon>
        <taxon>Pseudomonadaceae</taxon>
        <taxon>Pseudomonas</taxon>
    </lineage>
</organism>
<protein>
    <submittedName>
        <fullName evidence="1">Uncharacterized protein</fullName>
    </submittedName>
</protein>